<name>A0A484HIP6_9BACT</name>
<sequence>MNKKNLINGIKRAMYHTGFSPLPLRINAALTDRCNFSCPTCSKWGQKPSKEMTAGEWKNIFKKLKGKALTHRATLTGGEPLLRHDILDIISYAKNSGFYISLITNGSLLNEKKLKALEKAGVDNLVVSLNGSAARTHDPTRGVKGSFDHIVSILPKFQHFNIKTNIETIIMGTNIDELEILAEWAKERRLHGIVYQALADRRVHYSFQNKKMADIPPDWRESDPFWAKDPERIAGAIEALIQKQKQGYPILNAKNQLKKMIEYYRDPAAVKKMICLGGVSNLFITPSGRMRLCHGLEPIGDIKKDPPARTWFLKAGKIRKQAKTCENMCRLLNNYM</sequence>
<dbReference type="PANTHER" id="PTHR11228">
    <property type="entry name" value="RADICAL SAM DOMAIN PROTEIN"/>
    <property type="match status" value="1"/>
</dbReference>
<keyword evidence="2" id="KW-0949">S-adenosyl-L-methionine</keyword>
<dbReference type="Pfam" id="PF04055">
    <property type="entry name" value="Radical_SAM"/>
    <property type="match status" value="1"/>
</dbReference>
<dbReference type="GO" id="GO:0003824">
    <property type="term" value="F:catalytic activity"/>
    <property type="evidence" value="ECO:0007669"/>
    <property type="project" value="InterPro"/>
</dbReference>
<dbReference type="PROSITE" id="PS51918">
    <property type="entry name" value="RADICAL_SAM"/>
    <property type="match status" value="1"/>
</dbReference>
<keyword evidence="5" id="KW-0411">Iron-sulfur</keyword>
<evidence type="ECO:0000256" key="1">
    <source>
        <dbReference type="ARBA" id="ARBA00001966"/>
    </source>
</evidence>
<dbReference type="CDD" id="cd01335">
    <property type="entry name" value="Radical_SAM"/>
    <property type="match status" value="1"/>
</dbReference>
<organism evidence="7">
    <name type="scientific">uncultured Desulfobacteraceae bacterium</name>
    <dbReference type="NCBI Taxonomy" id="218296"/>
    <lineage>
        <taxon>Bacteria</taxon>
        <taxon>Pseudomonadati</taxon>
        <taxon>Thermodesulfobacteriota</taxon>
        <taxon>Desulfobacteria</taxon>
        <taxon>Desulfobacterales</taxon>
        <taxon>Desulfobacteraceae</taxon>
        <taxon>environmental samples</taxon>
    </lineage>
</organism>
<dbReference type="SUPFAM" id="SSF102114">
    <property type="entry name" value="Radical SAM enzymes"/>
    <property type="match status" value="1"/>
</dbReference>
<evidence type="ECO:0000259" key="6">
    <source>
        <dbReference type="PROSITE" id="PS51918"/>
    </source>
</evidence>
<proteinExistence type="predicted"/>
<evidence type="ECO:0000256" key="4">
    <source>
        <dbReference type="ARBA" id="ARBA00023004"/>
    </source>
</evidence>
<evidence type="ECO:0000313" key="7">
    <source>
        <dbReference type="EMBL" id="VEN75004.1"/>
    </source>
</evidence>
<dbReference type="InterPro" id="IPR058240">
    <property type="entry name" value="rSAM_sf"/>
</dbReference>
<evidence type="ECO:0000256" key="5">
    <source>
        <dbReference type="ARBA" id="ARBA00023014"/>
    </source>
</evidence>
<feature type="domain" description="Radical SAM core" evidence="6">
    <location>
        <begin position="16"/>
        <end position="239"/>
    </location>
</feature>
<dbReference type="Gene3D" id="3.20.20.70">
    <property type="entry name" value="Aldolase class I"/>
    <property type="match status" value="1"/>
</dbReference>
<dbReference type="AlphaFoldDB" id="A0A484HIP6"/>
<evidence type="ECO:0000256" key="2">
    <source>
        <dbReference type="ARBA" id="ARBA00022691"/>
    </source>
</evidence>
<dbReference type="InterPro" id="IPR050377">
    <property type="entry name" value="Radical_SAM_PqqE_MftC-like"/>
</dbReference>
<dbReference type="SFLD" id="SFLDS00029">
    <property type="entry name" value="Radical_SAM"/>
    <property type="match status" value="1"/>
</dbReference>
<keyword evidence="4" id="KW-0408">Iron</keyword>
<gene>
    <name evidence="7" type="ORF">EPICR_50286</name>
</gene>
<comment type="cofactor">
    <cofactor evidence="1">
        <name>[4Fe-4S] cluster</name>
        <dbReference type="ChEBI" id="CHEBI:49883"/>
    </cofactor>
</comment>
<dbReference type="InterPro" id="IPR013785">
    <property type="entry name" value="Aldolase_TIM"/>
</dbReference>
<keyword evidence="3" id="KW-0479">Metal-binding</keyword>
<dbReference type="PANTHER" id="PTHR11228:SF34">
    <property type="entry name" value="TUNGSTEN-CONTAINING ALDEHYDE FERREDOXIN OXIDOREDUCTASE COFACTOR MODIFYING PROTEIN"/>
    <property type="match status" value="1"/>
</dbReference>
<accession>A0A484HIP6</accession>
<protein>
    <recommendedName>
        <fullName evidence="6">Radical SAM core domain-containing protein</fullName>
    </recommendedName>
</protein>
<dbReference type="SFLD" id="SFLDG01067">
    <property type="entry name" value="SPASM/twitch_domain_containing"/>
    <property type="match status" value="1"/>
</dbReference>
<dbReference type="GO" id="GO:0051536">
    <property type="term" value="F:iron-sulfur cluster binding"/>
    <property type="evidence" value="ECO:0007669"/>
    <property type="project" value="UniProtKB-KW"/>
</dbReference>
<evidence type="ECO:0000256" key="3">
    <source>
        <dbReference type="ARBA" id="ARBA00022723"/>
    </source>
</evidence>
<dbReference type="InterPro" id="IPR007197">
    <property type="entry name" value="rSAM"/>
</dbReference>
<reference evidence="7" key="1">
    <citation type="submission" date="2019-01" db="EMBL/GenBank/DDBJ databases">
        <authorList>
            <consortium name="Genoscope - CEA"/>
            <person name="William W."/>
        </authorList>
    </citation>
    <scope>NUCLEOTIDE SEQUENCE</scope>
    <source>
        <strain evidence="7">CR-1</strain>
    </source>
</reference>
<dbReference type="SFLD" id="SFLDG01386">
    <property type="entry name" value="main_SPASM_domain-containing"/>
    <property type="match status" value="1"/>
</dbReference>
<dbReference type="GO" id="GO:0046872">
    <property type="term" value="F:metal ion binding"/>
    <property type="evidence" value="ECO:0007669"/>
    <property type="project" value="UniProtKB-KW"/>
</dbReference>
<dbReference type="EMBL" id="CAACVI010000045">
    <property type="protein sequence ID" value="VEN75004.1"/>
    <property type="molecule type" value="Genomic_DNA"/>
</dbReference>